<keyword evidence="2" id="KW-0560">Oxidoreductase</keyword>
<dbReference type="SUPFAM" id="SSF53720">
    <property type="entry name" value="ALDH-like"/>
    <property type="match status" value="1"/>
</dbReference>
<dbReference type="PANTHER" id="PTHR11699">
    <property type="entry name" value="ALDEHYDE DEHYDROGENASE-RELATED"/>
    <property type="match status" value="1"/>
</dbReference>
<protein>
    <submittedName>
        <fullName evidence="4">Unannotated protein</fullName>
    </submittedName>
</protein>
<dbReference type="InterPro" id="IPR029510">
    <property type="entry name" value="Ald_DH_CS_GLU"/>
</dbReference>
<dbReference type="InterPro" id="IPR016162">
    <property type="entry name" value="Ald_DH_N"/>
</dbReference>
<dbReference type="FunFam" id="3.40.605.10:FF:000007">
    <property type="entry name" value="NAD/NADP-dependent betaine aldehyde dehydrogenase"/>
    <property type="match status" value="1"/>
</dbReference>
<gene>
    <name evidence="4" type="ORF">UFOPK3516_00506</name>
</gene>
<dbReference type="EMBL" id="CAFBMB010000025">
    <property type="protein sequence ID" value="CAB4892711.1"/>
    <property type="molecule type" value="Genomic_DNA"/>
</dbReference>
<dbReference type="Gene3D" id="3.40.309.10">
    <property type="entry name" value="Aldehyde Dehydrogenase, Chain A, domain 2"/>
    <property type="match status" value="1"/>
</dbReference>
<dbReference type="AlphaFoldDB" id="A0A6J7FCC7"/>
<evidence type="ECO:0000256" key="2">
    <source>
        <dbReference type="ARBA" id="ARBA00023002"/>
    </source>
</evidence>
<evidence type="ECO:0000259" key="3">
    <source>
        <dbReference type="Pfam" id="PF00171"/>
    </source>
</evidence>
<dbReference type="PROSITE" id="PS00687">
    <property type="entry name" value="ALDEHYDE_DEHYDR_GLU"/>
    <property type="match status" value="1"/>
</dbReference>
<evidence type="ECO:0000256" key="1">
    <source>
        <dbReference type="ARBA" id="ARBA00009986"/>
    </source>
</evidence>
<name>A0A6J7FCC7_9ZZZZ</name>
<comment type="similarity">
    <text evidence="1">Belongs to the aldehyde dehydrogenase family.</text>
</comment>
<dbReference type="InterPro" id="IPR016161">
    <property type="entry name" value="Ald_DH/histidinol_DH"/>
</dbReference>
<feature type="domain" description="Aldehyde dehydrogenase" evidence="3">
    <location>
        <begin position="18"/>
        <end position="480"/>
    </location>
</feature>
<proteinExistence type="inferred from homology"/>
<dbReference type="Gene3D" id="3.40.605.10">
    <property type="entry name" value="Aldehyde Dehydrogenase, Chain A, domain 1"/>
    <property type="match status" value="1"/>
</dbReference>
<sequence>MASTPKIGPGKLFINGEWRESSDGQRHDVINPATGEVVSSIAWATAADVDAAVAAARAAFDKGEWSGLSGRERSRILLRVSHIMRERSDELAYAESVDVGKPITFANIVDVNTAIEQYEYVASMAQHLDGATRETPLPAFAFTRREPIGVVGAITPFNFPLILSSTKIAPALAAGNTVVHKPASDTPLTALIMADILTSAGVPAGVFNVVTGSGSGLGDHIVSHPDIDKIAFTGSTEVGQHVASLAGQTLKPVTAELGGNAANILFADADLDQAIGAIISGFVFNSGQFCMAGPRLLVERPLYETVLGILAQAVPGVPIGDPMKPETVIGPLSSQVQLDKVAGIVAAAIARGARVVAGGKPMELNGGFYYEATVLADLPNDDVAVAEETFGPVLTVQPFDTEEEAIRLANSTPYGLAAGLQTGNIARAHRVSAALDAGIVWVNAWALLDPAVPFGGVKASGWGREYGPEALEAYTRTKSVVISTLG</sequence>
<dbReference type="InterPro" id="IPR016163">
    <property type="entry name" value="Ald_DH_C"/>
</dbReference>
<accession>A0A6J7FCC7</accession>
<dbReference type="Pfam" id="PF00171">
    <property type="entry name" value="Aldedh"/>
    <property type="match status" value="1"/>
</dbReference>
<evidence type="ECO:0000313" key="4">
    <source>
        <dbReference type="EMBL" id="CAB4892711.1"/>
    </source>
</evidence>
<reference evidence="4" key="1">
    <citation type="submission" date="2020-05" db="EMBL/GenBank/DDBJ databases">
        <authorList>
            <person name="Chiriac C."/>
            <person name="Salcher M."/>
            <person name="Ghai R."/>
            <person name="Kavagutti S V."/>
        </authorList>
    </citation>
    <scope>NUCLEOTIDE SEQUENCE</scope>
</reference>
<dbReference type="GO" id="GO:0016620">
    <property type="term" value="F:oxidoreductase activity, acting on the aldehyde or oxo group of donors, NAD or NADP as acceptor"/>
    <property type="evidence" value="ECO:0007669"/>
    <property type="project" value="InterPro"/>
</dbReference>
<organism evidence="4">
    <name type="scientific">freshwater metagenome</name>
    <dbReference type="NCBI Taxonomy" id="449393"/>
    <lineage>
        <taxon>unclassified sequences</taxon>
        <taxon>metagenomes</taxon>
        <taxon>ecological metagenomes</taxon>
    </lineage>
</organism>
<dbReference type="InterPro" id="IPR015590">
    <property type="entry name" value="Aldehyde_DH_dom"/>
</dbReference>